<dbReference type="PROSITE" id="PS50931">
    <property type="entry name" value="HTH_LYSR"/>
    <property type="match status" value="1"/>
</dbReference>
<evidence type="ECO:0000256" key="4">
    <source>
        <dbReference type="ARBA" id="ARBA00023163"/>
    </source>
</evidence>
<evidence type="ECO:0000256" key="6">
    <source>
        <dbReference type="ARBA" id="ARBA00067332"/>
    </source>
</evidence>
<dbReference type="Proteomes" id="UP000528824">
    <property type="component" value="Unassembled WGS sequence"/>
</dbReference>
<name>A0A7W8UKC2_9HYPH</name>
<protein>
    <recommendedName>
        <fullName evidence="6">HTH-type transcriptional regulator TtuA</fullName>
    </recommendedName>
    <alternativeName>
        <fullName evidence="7">Tartrate utilization transcriptional regulator</fullName>
    </alternativeName>
</protein>
<dbReference type="InterPro" id="IPR036388">
    <property type="entry name" value="WH-like_DNA-bd_sf"/>
</dbReference>
<comment type="function">
    <text evidence="5">Transcriptional regulator of the ttuABCDE tartrate utilization operon.</text>
</comment>
<feature type="domain" description="HTH lysR-type" evidence="8">
    <location>
        <begin position="11"/>
        <end position="67"/>
    </location>
</feature>
<evidence type="ECO:0000313" key="10">
    <source>
        <dbReference type="Proteomes" id="UP000528824"/>
    </source>
</evidence>
<dbReference type="AlphaFoldDB" id="A0A7W8UKC2"/>
<dbReference type="Gene3D" id="3.40.190.290">
    <property type="match status" value="1"/>
</dbReference>
<dbReference type="SUPFAM" id="SSF46785">
    <property type="entry name" value="Winged helix' DNA-binding domain"/>
    <property type="match status" value="1"/>
</dbReference>
<accession>A0A7W8UKC2</accession>
<dbReference type="Pfam" id="PF03466">
    <property type="entry name" value="LysR_substrate"/>
    <property type="match status" value="1"/>
</dbReference>
<dbReference type="GO" id="GO:0006351">
    <property type="term" value="P:DNA-templated transcription"/>
    <property type="evidence" value="ECO:0007669"/>
    <property type="project" value="TreeGrafter"/>
</dbReference>
<comment type="similarity">
    <text evidence="1">Belongs to the LysR transcriptional regulatory family.</text>
</comment>
<comment type="caution">
    <text evidence="9">The sequence shown here is derived from an EMBL/GenBank/DDBJ whole genome shotgun (WGS) entry which is preliminary data.</text>
</comment>
<keyword evidence="2" id="KW-0805">Transcription regulation</keyword>
<evidence type="ECO:0000256" key="3">
    <source>
        <dbReference type="ARBA" id="ARBA00023125"/>
    </source>
</evidence>
<evidence type="ECO:0000256" key="5">
    <source>
        <dbReference type="ARBA" id="ARBA00054626"/>
    </source>
</evidence>
<reference evidence="9 10" key="1">
    <citation type="submission" date="2020-08" db="EMBL/GenBank/DDBJ databases">
        <title>Genomic Encyclopedia of Type Strains, Phase IV (KMG-V): Genome sequencing to study the core and pangenomes of soil and plant-associated prokaryotes.</title>
        <authorList>
            <person name="Whitman W."/>
        </authorList>
    </citation>
    <scope>NUCLEOTIDE SEQUENCE [LARGE SCALE GENOMIC DNA]</scope>
    <source>
        <strain evidence="9 10">SEMIA 4034</strain>
    </source>
</reference>
<evidence type="ECO:0000313" key="9">
    <source>
        <dbReference type="EMBL" id="MBB5558837.1"/>
    </source>
</evidence>
<evidence type="ECO:0000259" key="8">
    <source>
        <dbReference type="PROSITE" id="PS50931"/>
    </source>
</evidence>
<dbReference type="PANTHER" id="PTHR30537:SF68">
    <property type="entry name" value="TRANSCRIPTIONAL REGULATOR-RELATED"/>
    <property type="match status" value="1"/>
</dbReference>
<dbReference type="InterPro" id="IPR000847">
    <property type="entry name" value="LysR_HTH_N"/>
</dbReference>
<dbReference type="InterPro" id="IPR058163">
    <property type="entry name" value="LysR-type_TF_proteobact-type"/>
</dbReference>
<evidence type="ECO:0000256" key="1">
    <source>
        <dbReference type="ARBA" id="ARBA00009437"/>
    </source>
</evidence>
<dbReference type="GO" id="GO:0003700">
    <property type="term" value="F:DNA-binding transcription factor activity"/>
    <property type="evidence" value="ECO:0007669"/>
    <property type="project" value="InterPro"/>
</dbReference>
<keyword evidence="10" id="KW-1185">Reference proteome</keyword>
<keyword evidence="3 9" id="KW-0238">DNA-binding</keyword>
<dbReference type="EMBL" id="JACHBC010000001">
    <property type="protein sequence ID" value="MBB5558837.1"/>
    <property type="molecule type" value="Genomic_DNA"/>
</dbReference>
<dbReference type="GO" id="GO:0043565">
    <property type="term" value="F:sequence-specific DNA binding"/>
    <property type="evidence" value="ECO:0007669"/>
    <property type="project" value="TreeGrafter"/>
</dbReference>
<dbReference type="InterPro" id="IPR036390">
    <property type="entry name" value="WH_DNA-bd_sf"/>
</dbReference>
<dbReference type="Gene3D" id="1.10.10.10">
    <property type="entry name" value="Winged helix-like DNA-binding domain superfamily/Winged helix DNA-binding domain"/>
    <property type="match status" value="1"/>
</dbReference>
<dbReference type="SUPFAM" id="SSF53850">
    <property type="entry name" value="Periplasmic binding protein-like II"/>
    <property type="match status" value="1"/>
</dbReference>
<gene>
    <name evidence="9" type="ORF">GGI59_000464</name>
</gene>
<sequence>MHQCKNAGMADLNDIAVFVKVAQYGSFSRAAHSLGMPVSTVSRKVTSLEEQLGVTLIQRTTRKLSLTAQGRAYYDRCSEPLAHLIDAEQALTETQRKPEGLLKISVPVILGQEVFYEFISDFLKAYPEIQVDLFVTNLFLDLVAENIDLGIRFGELKDSTIVAQRLGKSVRYLVAAPDYLKERAPPTKPADLKDHRCVLLNGRNGEAEWHLVSGRKSVDVRVSGPASSRDFDAVSAFTYRGHGIGLLPSTYCDEQIRRGALVRLLPDWSSPEIFVHAVYPTRRFLPLRLQVFLDALKAWKSPLWLPLH</sequence>
<dbReference type="FunFam" id="1.10.10.10:FF:000001">
    <property type="entry name" value="LysR family transcriptional regulator"/>
    <property type="match status" value="1"/>
</dbReference>
<dbReference type="CDD" id="cd08422">
    <property type="entry name" value="PBP2_CrgA_like"/>
    <property type="match status" value="1"/>
</dbReference>
<dbReference type="PANTHER" id="PTHR30537">
    <property type="entry name" value="HTH-TYPE TRANSCRIPTIONAL REGULATOR"/>
    <property type="match status" value="1"/>
</dbReference>
<evidence type="ECO:0000256" key="7">
    <source>
        <dbReference type="ARBA" id="ARBA00083243"/>
    </source>
</evidence>
<keyword evidence="4" id="KW-0804">Transcription</keyword>
<evidence type="ECO:0000256" key="2">
    <source>
        <dbReference type="ARBA" id="ARBA00023015"/>
    </source>
</evidence>
<organism evidence="9 10">
    <name type="scientific">Rhizobium lentis</name>
    <dbReference type="NCBI Taxonomy" id="1138194"/>
    <lineage>
        <taxon>Bacteria</taxon>
        <taxon>Pseudomonadati</taxon>
        <taxon>Pseudomonadota</taxon>
        <taxon>Alphaproteobacteria</taxon>
        <taxon>Hyphomicrobiales</taxon>
        <taxon>Rhizobiaceae</taxon>
        <taxon>Rhizobium/Agrobacterium group</taxon>
        <taxon>Rhizobium</taxon>
    </lineage>
</organism>
<proteinExistence type="inferred from homology"/>
<dbReference type="Pfam" id="PF00126">
    <property type="entry name" value="HTH_1"/>
    <property type="match status" value="1"/>
</dbReference>
<dbReference type="InterPro" id="IPR005119">
    <property type="entry name" value="LysR_subst-bd"/>
</dbReference>